<sequence>MQGFDLKTLEAKRLADQDRLDAKRDAVERNKEGQFATPSSLAHSIAKFVLPLVTIDKPLLLEPSSGSGAFISAALSEAKKLGMTFEKIIGVEKDKEFADLAAELWGSLGAEIVNQDFLEFASSATPTANLLIANPPYVRHHHMSREAKARYSEISSRVSGRAPSGLSGLYVYFILSAHLCLAPGAVSAWLVPSEFLDTNYGKFVRKYLAETVSVERIHRFNPDGLVFDDALVTSLILVFKNQKPDESHLVTFSEGDDINDPEIQKVTFPQSALRGENRWSGYFLHEPATNHHNVELTLSDFFTIRRGIATGNNSYFIRPRREVLAEGIDDSDLIPVLPPPRRLDLLAVPADEDGWPLVTEQLVLMSSSESESTLATKNPNLARYFKAADEKTRNSYLVRNRSPWYKVESREPAPFLLTYMGRANGKGAPFRFILNRSKAIATNGYLMLYPCGELKKAIRDGLLTLDDVHASLNQFSQDSLIAGGRVYGGGLRKIEPKELSNIPAAHLGRQLGLQGCTRQDVLF</sequence>
<evidence type="ECO:0000256" key="2">
    <source>
        <dbReference type="ARBA" id="ARBA00011900"/>
    </source>
</evidence>
<dbReference type="InterPro" id="IPR029063">
    <property type="entry name" value="SAM-dependent_MTases_sf"/>
</dbReference>
<dbReference type="Proteomes" id="UP001281731">
    <property type="component" value="Unassembled WGS sequence"/>
</dbReference>
<comment type="catalytic activity">
    <reaction evidence="6">
        <text>a 2'-deoxyadenosine in DNA + S-adenosyl-L-methionine = an N(6)-methyl-2'-deoxyadenosine in DNA + S-adenosyl-L-homocysteine + H(+)</text>
        <dbReference type="Rhea" id="RHEA:15197"/>
        <dbReference type="Rhea" id="RHEA-COMP:12418"/>
        <dbReference type="Rhea" id="RHEA-COMP:12419"/>
        <dbReference type="ChEBI" id="CHEBI:15378"/>
        <dbReference type="ChEBI" id="CHEBI:57856"/>
        <dbReference type="ChEBI" id="CHEBI:59789"/>
        <dbReference type="ChEBI" id="CHEBI:90615"/>
        <dbReference type="ChEBI" id="CHEBI:90616"/>
        <dbReference type="EC" id="2.1.1.72"/>
    </reaction>
</comment>
<keyword evidence="11" id="KW-1185">Reference proteome</keyword>
<dbReference type="GO" id="GO:0032259">
    <property type="term" value="P:methylation"/>
    <property type="evidence" value="ECO:0007669"/>
    <property type="project" value="UniProtKB-KW"/>
</dbReference>
<keyword evidence="5" id="KW-0949">S-adenosyl-L-methionine</keyword>
<evidence type="ECO:0000259" key="8">
    <source>
        <dbReference type="Pfam" id="PF22837"/>
    </source>
</evidence>
<dbReference type="GO" id="GO:0009007">
    <property type="term" value="F:site-specific DNA-methyltransferase (adenine-specific) activity"/>
    <property type="evidence" value="ECO:0007669"/>
    <property type="project" value="UniProtKB-EC"/>
</dbReference>
<dbReference type="RefSeq" id="WP_022865990.1">
    <property type="nucleotide sequence ID" value="NZ_CP171105.1"/>
</dbReference>
<dbReference type="Pfam" id="PF07669">
    <property type="entry name" value="Eco57I"/>
    <property type="match status" value="1"/>
</dbReference>
<dbReference type="Proteomes" id="UP001275049">
    <property type="component" value="Unassembled WGS sequence"/>
</dbReference>
<dbReference type="PROSITE" id="PS00092">
    <property type="entry name" value="N6_MTASE"/>
    <property type="match status" value="1"/>
</dbReference>
<dbReference type="PANTHER" id="PTHR33841">
    <property type="entry name" value="DNA METHYLTRANSFERASE YEEA-RELATED"/>
    <property type="match status" value="1"/>
</dbReference>
<dbReference type="AlphaFoldDB" id="A0AAW9HKA6"/>
<keyword evidence="3 10" id="KW-0489">Methyltransferase</keyword>
<dbReference type="InterPro" id="IPR050953">
    <property type="entry name" value="N4_N6_ade-DNA_methylase"/>
</dbReference>
<protein>
    <recommendedName>
        <fullName evidence="2">site-specific DNA-methyltransferase (adenine-specific)</fullName>
        <ecNumber evidence="2">2.1.1.72</ecNumber>
    </recommendedName>
</protein>
<dbReference type="SUPFAM" id="SSF53335">
    <property type="entry name" value="S-adenosyl-L-methionine-dependent methyltransferases"/>
    <property type="match status" value="1"/>
</dbReference>
<dbReference type="EMBL" id="JAWNGC010000001">
    <property type="protein sequence ID" value="MDY5154222.1"/>
    <property type="molecule type" value="Genomic_DNA"/>
</dbReference>
<evidence type="ECO:0000313" key="12">
    <source>
        <dbReference type="Proteomes" id="UP001281731"/>
    </source>
</evidence>
<gene>
    <name evidence="10" type="ORF">R6G80_00545</name>
    <name evidence="9" type="ORF">R6G86_04555</name>
</gene>
<evidence type="ECO:0000313" key="10">
    <source>
        <dbReference type="EMBL" id="MDY5154222.1"/>
    </source>
</evidence>
<dbReference type="GO" id="GO:0003676">
    <property type="term" value="F:nucleic acid binding"/>
    <property type="evidence" value="ECO:0007669"/>
    <property type="project" value="InterPro"/>
</dbReference>
<dbReference type="InterPro" id="IPR054520">
    <property type="entry name" value="M_Eco57I_C"/>
</dbReference>
<evidence type="ECO:0000256" key="3">
    <source>
        <dbReference type="ARBA" id="ARBA00022603"/>
    </source>
</evidence>
<name>A0AAW9HKA6_9ACTO</name>
<evidence type="ECO:0000256" key="4">
    <source>
        <dbReference type="ARBA" id="ARBA00022679"/>
    </source>
</evidence>
<feature type="domain" description="Type II methyltransferase M.Eco57I C-terminal" evidence="8">
    <location>
        <begin position="296"/>
        <end position="505"/>
    </location>
</feature>
<dbReference type="PANTHER" id="PTHR33841:SF5">
    <property type="entry name" value="DNA METHYLASE (MODIFICATION METHYLASE) (METHYLTRANSFERASE)-RELATED"/>
    <property type="match status" value="1"/>
</dbReference>
<evidence type="ECO:0000256" key="6">
    <source>
        <dbReference type="ARBA" id="ARBA00047942"/>
    </source>
</evidence>
<evidence type="ECO:0000256" key="1">
    <source>
        <dbReference type="ARBA" id="ARBA00006594"/>
    </source>
</evidence>
<dbReference type="EMBL" id="JAWNGA010000006">
    <property type="protein sequence ID" value="MDY5133015.1"/>
    <property type="molecule type" value="Genomic_DNA"/>
</dbReference>
<accession>A0AAW9HKA6</accession>
<evidence type="ECO:0000313" key="11">
    <source>
        <dbReference type="Proteomes" id="UP001275049"/>
    </source>
</evidence>
<comment type="similarity">
    <text evidence="1">Belongs to the N(4)/N(6)-methyltransferase family.</text>
</comment>
<dbReference type="GO" id="GO:0006304">
    <property type="term" value="P:DNA modification"/>
    <property type="evidence" value="ECO:0007669"/>
    <property type="project" value="InterPro"/>
</dbReference>
<dbReference type="InterPro" id="IPR011639">
    <property type="entry name" value="MethylTrfase_TaqI-like_dom"/>
</dbReference>
<dbReference type="Pfam" id="PF22837">
    <property type="entry name" value="M_Eco57I_C"/>
    <property type="match status" value="1"/>
</dbReference>
<dbReference type="InterPro" id="IPR002052">
    <property type="entry name" value="DNA_methylase_N6_adenine_CS"/>
</dbReference>
<reference evidence="10 11" key="1">
    <citation type="submission" date="2023-10" db="EMBL/GenBank/DDBJ databases">
        <title>Whole Genome based description of the genera Actinobaculum and Actinotignum reveals a complex phylogenetic relationship within the species included in the genus Actinotignum.</title>
        <authorList>
            <person name="Jensen C.S."/>
            <person name="Dargis R."/>
            <person name="Kemp M."/>
            <person name="Christensen J.J."/>
        </authorList>
    </citation>
    <scope>NUCLEOTIDE SEQUENCE</scope>
    <source>
        <strain evidence="10">SLA_B511</strain>
        <strain evidence="9 11">SLA_B974</strain>
    </source>
</reference>
<evidence type="ECO:0000256" key="5">
    <source>
        <dbReference type="ARBA" id="ARBA00022691"/>
    </source>
</evidence>
<keyword evidence="4" id="KW-0808">Transferase</keyword>
<evidence type="ECO:0000313" key="9">
    <source>
        <dbReference type="EMBL" id="MDY5133015.1"/>
    </source>
</evidence>
<organism evidence="10 12">
    <name type="scientific">Actinotignum urinale</name>
    <dbReference type="NCBI Taxonomy" id="190146"/>
    <lineage>
        <taxon>Bacteria</taxon>
        <taxon>Bacillati</taxon>
        <taxon>Actinomycetota</taxon>
        <taxon>Actinomycetes</taxon>
        <taxon>Actinomycetales</taxon>
        <taxon>Actinomycetaceae</taxon>
        <taxon>Actinotignum</taxon>
    </lineage>
</organism>
<dbReference type="EC" id="2.1.1.72" evidence="2"/>
<dbReference type="Gene3D" id="3.40.50.150">
    <property type="entry name" value="Vaccinia Virus protein VP39"/>
    <property type="match status" value="1"/>
</dbReference>
<dbReference type="CDD" id="cd02440">
    <property type="entry name" value="AdoMet_MTases"/>
    <property type="match status" value="1"/>
</dbReference>
<proteinExistence type="inferred from homology"/>
<feature type="domain" description="Type II methyltransferase M.TaqI-like" evidence="7">
    <location>
        <begin position="129"/>
        <end position="222"/>
    </location>
</feature>
<evidence type="ECO:0000259" key="7">
    <source>
        <dbReference type="Pfam" id="PF07669"/>
    </source>
</evidence>
<comment type="caution">
    <text evidence="10">The sequence shown here is derived from an EMBL/GenBank/DDBJ whole genome shotgun (WGS) entry which is preliminary data.</text>
</comment>
<dbReference type="PRINTS" id="PR00507">
    <property type="entry name" value="N12N6MTFRASE"/>
</dbReference>